<feature type="compositionally biased region" description="Basic and acidic residues" evidence="1">
    <location>
        <begin position="579"/>
        <end position="591"/>
    </location>
</feature>
<gene>
    <name evidence="2" type="ORF">PoMZ_07557</name>
</gene>
<dbReference type="Proteomes" id="UP000294847">
    <property type="component" value="Chromosome 4"/>
</dbReference>
<proteinExistence type="predicted"/>
<evidence type="ECO:0000313" key="2">
    <source>
        <dbReference type="EMBL" id="QBZ60615.1"/>
    </source>
</evidence>
<dbReference type="AlphaFoldDB" id="A0A4P7NFE8"/>
<feature type="region of interest" description="Disordered" evidence="1">
    <location>
        <begin position="552"/>
        <end position="592"/>
    </location>
</feature>
<protein>
    <recommendedName>
        <fullName evidence="4">Ipa protein</fullName>
    </recommendedName>
</protein>
<name>A0A4P7NFE8_PYROR</name>
<reference evidence="2 3" key="1">
    <citation type="journal article" date="2019" name="Mol. Biol. Evol.">
        <title>Blast fungal genomes show frequent chromosomal changes, gene gains and losses, and effector gene turnover.</title>
        <authorList>
            <person name="Gomez Luciano L.B."/>
            <person name="Jason Tsai I."/>
            <person name="Chuma I."/>
            <person name="Tosa Y."/>
            <person name="Chen Y.H."/>
            <person name="Li J.Y."/>
            <person name="Li M.Y."/>
            <person name="Jade Lu M.Y."/>
            <person name="Nakayashiki H."/>
            <person name="Li W.H."/>
        </authorList>
    </citation>
    <scope>NUCLEOTIDE SEQUENCE [LARGE SCALE GENOMIC DNA]</scope>
    <source>
        <strain evidence="2">MZ5-1-6</strain>
    </source>
</reference>
<organism evidence="2 3">
    <name type="scientific">Pyricularia oryzae</name>
    <name type="common">Rice blast fungus</name>
    <name type="synonym">Magnaporthe oryzae</name>
    <dbReference type="NCBI Taxonomy" id="318829"/>
    <lineage>
        <taxon>Eukaryota</taxon>
        <taxon>Fungi</taxon>
        <taxon>Dikarya</taxon>
        <taxon>Ascomycota</taxon>
        <taxon>Pezizomycotina</taxon>
        <taxon>Sordariomycetes</taxon>
        <taxon>Sordariomycetidae</taxon>
        <taxon>Magnaporthales</taxon>
        <taxon>Pyriculariaceae</taxon>
        <taxon>Pyricularia</taxon>
    </lineage>
</organism>
<dbReference type="EMBL" id="CP034207">
    <property type="protein sequence ID" value="QBZ60615.1"/>
    <property type="molecule type" value="Genomic_DNA"/>
</dbReference>
<evidence type="ECO:0008006" key="4">
    <source>
        <dbReference type="Google" id="ProtNLM"/>
    </source>
</evidence>
<dbReference type="PANTHER" id="PTHR40788">
    <property type="entry name" value="CLR5 DOMAIN-CONTAINING PROTEIN-RELATED"/>
    <property type="match status" value="1"/>
</dbReference>
<evidence type="ECO:0000256" key="1">
    <source>
        <dbReference type="SAM" id="MobiDB-lite"/>
    </source>
</evidence>
<evidence type="ECO:0000313" key="3">
    <source>
        <dbReference type="Proteomes" id="UP000294847"/>
    </source>
</evidence>
<dbReference type="PANTHER" id="PTHR40788:SF1">
    <property type="entry name" value="IPA PROTEIN"/>
    <property type="match status" value="1"/>
</dbReference>
<accession>A0A4P7NFE8</accession>
<sequence>MESSDGNGQLAKELQADLARKYRRHSTRIDGIWRSFDQRQRVRCFKSSFATGGYLKHALDRSVGDSYLIAPEMNLRDVAESDPDYLLGILKHRATSSVYDQFFGGPDGSPGDQWVIGNNMRTRNLQHSQRQAFKDCYSVFWDEDKYGWAMKVDPSHKEEVLAGLKKAIQAGLLLSQEYGELILIRQITILQVLHTLVEDILNQGSKTRGRKQLPDKQVRGAADTFSKLTISPPPAKLSLEDLVASARSQKDVFREYQSLLSSEPVVLVHAVNQRFFSHPGLVPDEKGRRLPAHTDKYISIALFDAVHDAVRTAATWTYIDCLLALLEKDYADKVYRPILLQELSNVCHLEFSRTQVGLKRAVQTASGAKQFKRVSQGLDKQGNERVNIKGDPEEFFRSDPQLHYLLRLCQAETTAPKAVDWVVKLSALHVNHPEDEAKMETREAQALDDMMAITGFMRDLSSVVSMPPLSRKKGQMFVSRSQELETELNQTKGDLDLRDFASPIGNLLDPGMALASLGVLDKFVVQKTGTKLGILYEDLIEDSLADLKNRHHEAKEKLQPNADQEWVPLPVSSPQPPELRVDHRREKDKTRPSHFSAYEITPQPAPAEHEATTTVAQIFKVSSSAADTFWRLFDKSQSRGSISWTAFEAAMAELGFSMMPKFGSIYTFLPPELLNVRKSVAFYRPHRSHIEGFSVPIFARRLNRVYGWKKESFETA</sequence>